<reference evidence="2" key="1">
    <citation type="journal article" date="2013" name="Proc. Natl. Acad. Sci. U.S.A.">
        <title>Genome structure and metabolic features in the red seaweed Chondrus crispus shed light on evolution of the Archaeplastida.</title>
        <authorList>
            <person name="Collen J."/>
            <person name="Porcel B."/>
            <person name="Carre W."/>
            <person name="Ball S.G."/>
            <person name="Chaparro C."/>
            <person name="Tonon T."/>
            <person name="Barbeyron T."/>
            <person name="Michel G."/>
            <person name="Noel B."/>
            <person name="Valentin K."/>
            <person name="Elias M."/>
            <person name="Artiguenave F."/>
            <person name="Arun A."/>
            <person name="Aury J.M."/>
            <person name="Barbosa-Neto J.F."/>
            <person name="Bothwell J.H."/>
            <person name="Bouget F.Y."/>
            <person name="Brillet L."/>
            <person name="Cabello-Hurtado F."/>
            <person name="Capella-Gutierrez S."/>
            <person name="Charrier B."/>
            <person name="Cladiere L."/>
            <person name="Cock J.M."/>
            <person name="Coelho S.M."/>
            <person name="Colleoni C."/>
            <person name="Czjzek M."/>
            <person name="Da Silva C."/>
            <person name="Delage L."/>
            <person name="Denoeud F."/>
            <person name="Deschamps P."/>
            <person name="Dittami S.M."/>
            <person name="Gabaldon T."/>
            <person name="Gachon C.M."/>
            <person name="Groisillier A."/>
            <person name="Herve C."/>
            <person name="Jabbari K."/>
            <person name="Katinka M."/>
            <person name="Kloareg B."/>
            <person name="Kowalczyk N."/>
            <person name="Labadie K."/>
            <person name="Leblanc C."/>
            <person name="Lopez P.J."/>
            <person name="McLachlan D.H."/>
            <person name="Meslet-Cladiere L."/>
            <person name="Moustafa A."/>
            <person name="Nehr Z."/>
            <person name="Nyvall Collen P."/>
            <person name="Panaud O."/>
            <person name="Partensky F."/>
            <person name="Poulain J."/>
            <person name="Rensing S.A."/>
            <person name="Rousvoal S."/>
            <person name="Samson G."/>
            <person name="Symeonidi A."/>
            <person name="Weissenbach J."/>
            <person name="Zambounis A."/>
            <person name="Wincker P."/>
            <person name="Boyen C."/>
        </authorList>
    </citation>
    <scope>NUCLEOTIDE SEQUENCE [LARGE SCALE GENOMIC DNA]</scope>
    <source>
        <strain evidence="2">cv. Stackhouse</strain>
    </source>
</reference>
<protein>
    <recommendedName>
        <fullName evidence="3">DDE Tnp4 domain-containing protein</fullName>
    </recommendedName>
</protein>
<dbReference type="KEGG" id="ccp:CHC_T00006868001"/>
<dbReference type="Proteomes" id="UP000012073">
    <property type="component" value="Unassembled WGS sequence"/>
</dbReference>
<dbReference type="GeneID" id="17317918"/>
<dbReference type="EMBL" id="HG002094">
    <property type="protein sequence ID" value="CDF39906.1"/>
    <property type="molecule type" value="Genomic_DNA"/>
</dbReference>
<name>R7QQZ9_CHOCR</name>
<dbReference type="OrthoDB" id="1912480at2759"/>
<evidence type="ECO:0008006" key="3">
    <source>
        <dbReference type="Google" id="ProtNLM"/>
    </source>
</evidence>
<accession>R7QQZ9</accession>
<dbReference type="PhylomeDB" id="R7QQZ9"/>
<proteinExistence type="predicted"/>
<evidence type="ECO:0000313" key="1">
    <source>
        <dbReference type="EMBL" id="CDF39906.1"/>
    </source>
</evidence>
<dbReference type="PANTHER" id="PTHR47150:SF5">
    <property type="entry name" value="OS07G0546750 PROTEIN"/>
    <property type="match status" value="1"/>
</dbReference>
<sequence length="427" mass="47676">MASLEAVEGSAAAQGNDECDIEDFLTDDDEDDVVTFPTEGILDILFDGAGGGERVHGGSIAGRARNQDRDYDAAVARIKILYFGLNRSPPQVNENTFSKRFGIHREGFDKIYSALATRPEFVQKTDAVGKRGIHPLQRITGALRVLRYGVAYDAVDEIVAVSESVMAQTVKSFCKAIVQEFGAEYLREPNEDDLMRILAVIESRGFPGCESPLRIPYTIHGTARTLPYNLADGIYPPWAIFVKTAKGSNERKAKCFSAHQEAVRKDVERAFGVLLSQYHMLRRPCRMWDKNDAMDVLRACVVLHNMYCEARRDNYNVPLYARATSSEPFISAVQFAPDADVDFRWENSASVSNLAPAGTWAALAAARRAESESEVAHFELRYDLEQHLWRWKDAVRLALGAHERDKTYDGGRNSVAGRRSALCRVLQ</sequence>
<dbReference type="Gramene" id="CDF39906">
    <property type="protein sequence ID" value="CDF39906"/>
    <property type="gene ID" value="CHC_T00006868001"/>
</dbReference>
<keyword evidence="2" id="KW-1185">Reference proteome</keyword>
<evidence type="ECO:0000313" key="2">
    <source>
        <dbReference type="Proteomes" id="UP000012073"/>
    </source>
</evidence>
<dbReference type="InterPro" id="IPR006912">
    <property type="entry name" value="Harbinger_derived_prot"/>
</dbReference>
<dbReference type="RefSeq" id="XP_005710200.1">
    <property type="nucleotide sequence ID" value="XM_005710143.1"/>
</dbReference>
<dbReference type="PANTHER" id="PTHR47150">
    <property type="entry name" value="OS12G0169200 PROTEIN"/>
    <property type="match status" value="1"/>
</dbReference>
<organism evidence="1 2">
    <name type="scientific">Chondrus crispus</name>
    <name type="common">Carrageen Irish moss</name>
    <name type="synonym">Polymorpha crispa</name>
    <dbReference type="NCBI Taxonomy" id="2769"/>
    <lineage>
        <taxon>Eukaryota</taxon>
        <taxon>Rhodophyta</taxon>
        <taxon>Florideophyceae</taxon>
        <taxon>Rhodymeniophycidae</taxon>
        <taxon>Gigartinales</taxon>
        <taxon>Gigartinaceae</taxon>
        <taxon>Chondrus</taxon>
    </lineage>
</organism>
<dbReference type="AlphaFoldDB" id="R7QQZ9"/>
<dbReference type="Pfam" id="PF04827">
    <property type="entry name" value="Plant_tran"/>
    <property type="match status" value="1"/>
</dbReference>
<gene>
    <name evidence="1" type="ORF">CHC_T00006868001</name>
</gene>